<organism evidence="3 4">
    <name type="scientific">Toxocara canis</name>
    <name type="common">Canine roundworm</name>
    <dbReference type="NCBI Taxonomy" id="6265"/>
    <lineage>
        <taxon>Eukaryota</taxon>
        <taxon>Metazoa</taxon>
        <taxon>Ecdysozoa</taxon>
        <taxon>Nematoda</taxon>
        <taxon>Chromadorea</taxon>
        <taxon>Rhabditida</taxon>
        <taxon>Spirurina</taxon>
        <taxon>Ascaridomorpha</taxon>
        <taxon>Ascaridoidea</taxon>
        <taxon>Toxocaridae</taxon>
        <taxon>Toxocara</taxon>
    </lineage>
</organism>
<reference evidence="4" key="1">
    <citation type="submission" date="2016-06" db="UniProtKB">
        <authorList>
            <consortium name="WormBaseParasite"/>
        </authorList>
    </citation>
    <scope>IDENTIFICATION</scope>
</reference>
<keyword evidence="1" id="KW-0053">Apoptosis</keyword>
<gene>
    <name evidence="2" type="ORF">TCNE_LOCUS9381</name>
</gene>
<dbReference type="EMBL" id="UYWY01020160">
    <property type="protein sequence ID" value="VDM40702.1"/>
    <property type="molecule type" value="Genomic_DNA"/>
</dbReference>
<protein>
    <submittedName>
        <fullName evidence="4">PCI domain-containing protein</fullName>
    </submittedName>
</protein>
<dbReference type="Proteomes" id="UP000050794">
    <property type="component" value="Unassembled WGS sequence"/>
</dbReference>
<dbReference type="GO" id="GO:0043066">
    <property type="term" value="P:negative regulation of apoptotic process"/>
    <property type="evidence" value="ECO:0007669"/>
    <property type="project" value="TreeGrafter"/>
</dbReference>
<dbReference type="InterPro" id="IPR008383">
    <property type="entry name" value="API5"/>
</dbReference>
<dbReference type="GO" id="GO:0005634">
    <property type="term" value="C:nucleus"/>
    <property type="evidence" value="ECO:0007669"/>
    <property type="project" value="TreeGrafter"/>
</dbReference>
<dbReference type="WBParaSite" id="TCNE_0000938101-mRNA-1">
    <property type="protein sequence ID" value="TCNE_0000938101-mRNA-1"/>
    <property type="gene ID" value="TCNE_0000938101"/>
</dbReference>
<evidence type="ECO:0000313" key="4">
    <source>
        <dbReference type="WBParaSite" id="TCNE_0000938101-mRNA-1"/>
    </source>
</evidence>
<dbReference type="PANTHER" id="PTHR12758:SF19">
    <property type="entry name" value="APOPTOSIS INHIBITOR 5"/>
    <property type="match status" value="1"/>
</dbReference>
<proteinExistence type="predicted"/>
<evidence type="ECO:0000313" key="2">
    <source>
        <dbReference type="EMBL" id="VDM40702.1"/>
    </source>
</evidence>
<accession>A0A183ULL1</accession>
<keyword evidence="3" id="KW-1185">Reference proteome</keyword>
<evidence type="ECO:0000313" key="3">
    <source>
        <dbReference type="Proteomes" id="UP000050794"/>
    </source>
</evidence>
<dbReference type="GO" id="GO:0006915">
    <property type="term" value="P:apoptotic process"/>
    <property type="evidence" value="ECO:0007669"/>
    <property type="project" value="UniProtKB-KW"/>
</dbReference>
<dbReference type="AlphaFoldDB" id="A0A183ULL1"/>
<dbReference type="GO" id="GO:0003723">
    <property type="term" value="F:RNA binding"/>
    <property type="evidence" value="ECO:0007669"/>
    <property type="project" value="TreeGrafter"/>
</dbReference>
<dbReference type="Pfam" id="PF05918">
    <property type="entry name" value="API5"/>
    <property type="match status" value="1"/>
</dbReference>
<evidence type="ECO:0000256" key="1">
    <source>
        <dbReference type="ARBA" id="ARBA00022703"/>
    </source>
</evidence>
<name>A0A183ULL1_TOXCA</name>
<sequence length="366" mass="40234">MDMARQVNTGAALALVAAVNGPWLGARAQIISCIAPLDTTCALFRTSFLITAAVYRAIGMFMDIAQAPKSEANCRSTDLLDFLVSKGFASLDEISGSLRNRLLRAVVQLTPFAGALDESRVIIIFEYLLALIPPLPSEQLDPEGFEDKEIESQLKLSELEAVGLAVYTLFKANKNIFTSLQEQKERHSNWPKRVLYLAGLLQKYVTSANGELKKLRDLPLLRRDKEKIDFLENELKMADNVYRISKDLVHSKPTFSLTLVPSWKKTVLLTAATASAKRKMTSVADESKEKKEKLSENYYVPPGGKYSGSMTGSGNAVLAFICGSRDLQDLREAVREVGRDFAVGVADRVGLVVLGSISGYALCLVF</sequence>
<reference evidence="2 3" key="2">
    <citation type="submission" date="2018-11" db="EMBL/GenBank/DDBJ databases">
        <authorList>
            <consortium name="Pathogen Informatics"/>
        </authorList>
    </citation>
    <scope>NUCLEOTIDE SEQUENCE [LARGE SCALE GENOMIC DNA]</scope>
</reference>
<dbReference type="PANTHER" id="PTHR12758">
    <property type="entry name" value="APOPTOSIS INHIBITOR 5-RELATED"/>
    <property type="match status" value="1"/>
</dbReference>